<name>A0A6J4T561_9ACTN</name>
<sequence length="180" mass="19833">MQSSATIGEATQIRNVEIKARDPDPPRTLEAALAVGEDQGVLVQRDTYFHAVKGRLKLREIEGSAAELIAYDRADLSGPKVSVYRRVPVLDPAEMIGALGDALGVRTVVEKRRRLVLWRNVRIHLDEVARLGRFVELEAVAATSGGLEAEREKVQELRGRLGIEDDRLLIARGYAELLGA</sequence>
<proteinExistence type="predicted"/>
<protein>
    <submittedName>
        <fullName evidence="2">Adenylate cyclase</fullName>
        <ecNumber evidence="2">4.6.1.1</ecNumber>
    </submittedName>
</protein>
<dbReference type="Pfam" id="PF01928">
    <property type="entry name" value="CYTH"/>
    <property type="match status" value="1"/>
</dbReference>
<dbReference type="InterPro" id="IPR023577">
    <property type="entry name" value="CYTH_domain"/>
</dbReference>
<dbReference type="InterPro" id="IPR033469">
    <property type="entry name" value="CYTH-like_dom_sf"/>
</dbReference>
<dbReference type="PROSITE" id="PS51707">
    <property type="entry name" value="CYTH"/>
    <property type="match status" value="1"/>
</dbReference>
<reference evidence="2" key="1">
    <citation type="submission" date="2020-02" db="EMBL/GenBank/DDBJ databases">
        <authorList>
            <person name="Meier V. D."/>
        </authorList>
    </citation>
    <scope>NUCLEOTIDE SEQUENCE</scope>
    <source>
        <strain evidence="2">AVDCRST_MAG85</strain>
    </source>
</reference>
<dbReference type="SMART" id="SM01118">
    <property type="entry name" value="CYTH"/>
    <property type="match status" value="1"/>
</dbReference>
<feature type="domain" description="CYTH" evidence="1">
    <location>
        <begin position="13"/>
        <end position="180"/>
    </location>
</feature>
<dbReference type="SUPFAM" id="SSF55154">
    <property type="entry name" value="CYTH-like phosphatases"/>
    <property type="match status" value="1"/>
</dbReference>
<organism evidence="2">
    <name type="scientific">uncultured Solirubrobacteraceae bacterium</name>
    <dbReference type="NCBI Taxonomy" id="1162706"/>
    <lineage>
        <taxon>Bacteria</taxon>
        <taxon>Bacillati</taxon>
        <taxon>Actinomycetota</taxon>
        <taxon>Thermoleophilia</taxon>
        <taxon>Solirubrobacterales</taxon>
        <taxon>Solirubrobacteraceae</taxon>
        <taxon>environmental samples</taxon>
    </lineage>
</organism>
<gene>
    <name evidence="2" type="ORF">AVDCRST_MAG85-2508</name>
</gene>
<evidence type="ECO:0000313" key="2">
    <source>
        <dbReference type="EMBL" id="CAA9514156.1"/>
    </source>
</evidence>
<evidence type="ECO:0000259" key="1">
    <source>
        <dbReference type="PROSITE" id="PS51707"/>
    </source>
</evidence>
<dbReference type="PANTHER" id="PTHR21028">
    <property type="entry name" value="SI:CH211-156B7.4"/>
    <property type="match status" value="1"/>
</dbReference>
<dbReference type="AlphaFoldDB" id="A0A6J4T561"/>
<accession>A0A6J4T561</accession>
<dbReference type="EC" id="4.6.1.1" evidence="2"/>
<dbReference type="InterPro" id="IPR008173">
    <property type="entry name" value="Adenylyl_cyclase_CyaB"/>
</dbReference>
<dbReference type="EMBL" id="CADCVT010000271">
    <property type="protein sequence ID" value="CAA9514156.1"/>
    <property type="molecule type" value="Genomic_DNA"/>
</dbReference>
<dbReference type="PANTHER" id="PTHR21028:SF2">
    <property type="entry name" value="CYTH DOMAIN-CONTAINING PROTEIN"/>
    <property type="match status" value="1"/>
</dbReference>
<keyword evidence="2" id="KW-0456">Lyase</keyword>
<dbReference type="CDD" id="cd07890">
    <property type="entry name" value="CYTH-like_AC_IV-like"/>
    <property type="match status" value="1"/>
</dbReference>
<dbReference type="Gene3D" id="2.40.320.10">
    <property type="entry name" value="Hypothetical Protein Pfu-838710-001"/>
    <property type="match status" value="1"/>
</dbReference>
<dbReference type="GO" id="GO:0004016">
    <property type="term" value="F:adenylate cyclase activity"/>
    <property type="evidence" value="ECO:0007669"/>
    <property type="project" value="UniProtKB-EC"/>
</dbReference>